<accession>A0ABR9HZ83</accession>
<keyword evidence="6" id="KW-0067">ATP-binding</keyword>
<dbReference type="Pfam" id="PF00069">
    <property type="entry name" value="Pkinase"/>
    <property type="match status" value="1"/>
</dbReference>
<comment type="caution">
    <text evidence="9">The sequence shown here is derived from an EMBL/GenBank/DDBJ whole genome shotgun (WGS) entry which is preliminary data.</text>
</comment>
<evidence type="ECO:0000256" key="2">
    <source>
        <dbReference type="ARBA" id="ARBA00022527"/>
    </source>
</evidence>
<dbReference type="InterPro" id="IPR011009">
    <property type="entry name" value="Kinase-like_dom_sf"/>
</dbReference>
<dbReference type="Proteomes" id="UP000631670">
    <property type="component" value="Unassembled WGS sequence"/>
</dbReference>
<feature type="transmembrane region" description="Helical" evidence="7">
    <location>
        <begin position="273"/>
        <end position="296"/>
    </location>
</feature>
<name>A0ABR9HZ83_9PSEU</name>
<protein>
    <recommendedName>
        <fullName evidence="1">non-specific serine/threonine protein kinase</fullName>
        <ecNumber evidence="1">2.7.11.1</ecNumber>
    </recommendedName>
</protein>
<evidence type="ECO:0000256" key="6">
    <source>
        <dbReference type="ARBA" id="ARBA00022840"/>
    </source>
</evidence>
<dbReference type="EMBL" id="JADBEG010000001">
    <property type="protein sequence ID" value="MBE1496246.1"/>
    <property type="molecule type" value="Genomic_DNA"/>
</dbReference>
<dbReference type="PANTHER" id="PTHR43289">
    <property type="entry name" value="MITOGEN-ACTIVATED PROTEIN KINASE KINASE KINASE 20-RELATED"/>
    <property type="match status" value="1"/>
</dbReference>
<dbReference type="Gene3D" id="3.30.200.20">
    <property type="entry name" value="Phosphorylase Kinase, domain 1"/>
    <property type="match status" value="1"/>
</dbReference>
<keyword evidence="4" id="KW-0547">Nucleotide-binding</keyword>
<dbReference type="EC" id="2.7.11.1" evidence="1"/>
<evidence type="ECO:0000256" key="5">
    <source>
        <dbReference type="ARBA" id="ARBA00022777"/>
    </source>
</evidence>
<organism evidence="9 10">
    <name type="scientific">Amycolatopsis lexingtonensis</name>
    <dbReference type="NCBI Taxonomy" id="218822"/>
    <lineage>
        <taxon>Bacteria</taxon>
        <taxon>Bacillati</taxon>
        <taxon>Actinomycetota</taxon>
        <taxon>Actinomycetes</taxon>
        <taxon>Pseudonocardiales</taxon>
        <taxon>Pseudonocardiaceae</taxon>
        <taxon>Amycolatopsis</taxon>
    </lineage>
</organism>
<dbReference type="RefSeq" id="WP_158104446.1">
    <property type="nucleotide sequence ID" value="NZ_JADBEG010000001.1"/>
</dbReference>
<dbReference type="CDD" id="cd14014">
    <property type="entry name" value="STKc_PknB_like"/>
    <property type="match status" value="1"/>
</dbReference>
<evidence type="ECO:0000313" key="9">
    <source>
        <dbReference type="EMBL" id="MBE1496246.1"/>
    </source>
</evidence>
<dbReference type="Gene3D" id="1.10.510.10">
    <property type="entry name" value="Transferase(Phosphotransferase) domain 1"/>
    <property type="match status" value="1"/>
</dbReference>
<evidence type="ECO:0000256" key="4">
    <source>
        <dbReference type="ARBA" id="ARBA00022741"/>
    </source>
</evidence>
<feature type="domain" description="Protein kinase" evidence="8">
    <location>
        <begin position="11"/>
        <end position="262"/>
    </location>
</feature>
<reference evidence="9 10" key="1">
    <citation type="submission" date="2020-10" db="EMBL/GenBank/DDBJ databases">
        <title>Sequencing the genomes of 1000 actinobacteria strains.</title>
        <authorList>
            <person name="Klenk H.-P."/>
        </authorList>
    </citation>
    <scope>NUCLEOTIDE SEQUENCE [LARGE SCALE GENOMIC DNA]</scope>
    <source>
        <strain evidence="9 10">DSM 44653</strain>
    </source>
</reference>
<sequence>MGKGRVVANRYRLEEELGRGGMGVVWRAVDLELGRQVTLKRALGEDAGQIRREARIGAGLLHSNVVTVFDTVTDGDAQWLVTEYLAARSLEELVDDGGPLPEDRVRRIGAQLAAALADMHARGIVHRDVKPGNVLVTADDVAKLTDLGIARWTEVTRTGGAQLTGTLGYVAPEVADGAEAGPASDVFSLGATLYAAIEGRSPWGSGEDGPFAQMRRAAAGRPEPAERAGRFAPVLAALMARHPADRPGAAEAVTLLTADAPVPRPRRLLRRRVLAGAAVAAVAALVAGFVLARPLWTTTGSAPTGPPTHSAPAGANTLGADPAGTDPCAAISLNSLTGFGEPFVDPEVSNFGTCVVTTTLTGKAGQVQTRLDLTGPLRYPPRPPVPGKMGEIEYPEMHDGSCERAISLADANRIVVTSRAIERARDAPVCSYSESVLSGVLATLANGPLPRRAQLPEWSLAHVDACGLLDDATTTGVLGRAKKPDRAFGGWGCTWEHDPRTITVEYSREWPIERDEEVPGDRIRIGNRNAVVAPVPGGNPECSVEVVHRSYTPAAPMMRGTPQDREEVATVAVEDTAAADGNALCATARSLAEVLVRRLP</sequence>
<keyword evidence="10" id="KW-1185">Reference proteome</keyword>
<gene>
    <name evidence="9" type="ORF">H4696_003346</name>
</gene>
<evidence type="ECO:0000256" key="3">
    <source>
        <dbReference type="ARBA" id="ARBA00022679"/>
    </source>
</evidence>
<evidence type="ECO:0000259" key="8">
    <source>
        <dbReference type="PROSITE" id="PS50011"/>
    </source>
</evidence>
<dbReference type="InterPro" id="IPR008271">
    <property type="entry name" value="Ser/Thr_kinase_AS"/>
</dbReference>
<keyword evidence="3" id="KW-0808">Transferase</keyword>
<dbReference type="SMART" id="SM00220">
    <property type="entry name" value="S_TKc"/>
    <property type="match status" value="1"/>
</dbReference>
<dbReference type="PANTHER" id="PTHR43289:SF6">
    <property type="entry name" value="SERINE_THREONINE-PROTEIN KINASE NEKL-3"/>
    <property type="match status" value="1"/>
</dbReference>
<proteinExistence type="predicted"/>
<evidence type="ECO:0000256" key="1">
    <source>
        <dbReference type="ARBA" id="ARBA00012513"/>
    </source>
</evidence>
<keyword evidence="5" id="KW-0418">Kinase</keyword>
<keyword evidence="7" id="KW-0812">Transmembrane</keyword>
<dbReference type="SUPFAM" id="SSF56112">
    <property type="entry name" value="Protein kinase-like (PK-like)"/>
    <property type="match status" value="1"/>
</dbReference>
<evidence type="ECO:0000256" key="7">
    <source>
        <dbReference type="SAM" id="Phobius"/>
    </source>
</evidence>
<keyword evidence="7" id="KW-1133">Transmembrane helix</keyword>
<dbReference type="PROSITE" id="PS50011">
    <property type="entry name" value="PROTEIN_KINASE_DOM"/>
    <property type="match status" value="1"/>
</dbReference>
<evidence type="ECO:0000313" key="10">
    <source>
        <dbReference type="Proteomes" id="UP000631670"/>
    </source>
</evidence>
<keyword evidence="7" id="KW-0472">Membrane</keyword>
<dbReference type="InterPro" id="IPR000719">
    <property type="entry name" value="Prot_kinase_dom"/>
</dbReference>
<dbReference type="PROSITE" id="PS00108">
    <property type="entry name" value="PROTEIN_KINASE_ST"/>
    <property type="match status" value="1"/>
</dbReference>
<keyword evidence="2" id="KW-0723">Serine/threonine-protein kinase</keyword>